<dbReference type="OrthoDB" id="186314at2759"/>
<keyword evidence="1" id="KW-1133">Transmembrane helix</keyword>
<evidence type="ECO:0000313" key="3">
    <source>
        <dbReference type="Proteomes" id="UP000037460"/>
    </source>
</evidence>
<dbReference type="EMBL" id="JWZX01002728">
    <property type="protein sequence ID" value="KOO27348.1"/>
    <property type="molecule type" value="Genomic_DNA"/>
</dbReference>
<feature type="transmembrane region" description="Helical" evidence="1">
    <location>
        <begin position="153"/>
        <end position="171"/>
    </location>
</feature>
<evidence type="ECO:0000313" key="2">
    <source>
        <dbReference type="EMBL" id="KOO27348.1"/>
    </source>
</evidence>
<organism evidence="2 3">
    <name type="scientific">Chrysochromulina tobinii</name>
    <dbReference type="NCBI Taxonomy" id="1460289"/>
    <lineage>
        <taxon>Eukaryota</taxon>
        <taxon>Haptista</taxon>
        <taxon>Haptophyta</taxon>
        <taxon>Prymnesiophyceae</taxon>
        <taxon>Prymnesiales</taxon>
        <taxon>Chrysochromulinaceae</taxon>
        <taxon>Chrysochromulina</taxon>
    </lineage>
</organism>
<keyword evidence="3" id="KW-1185">Reference proteome</keyword>
<feature type="transmembrane region" description="Helical" evidence="1">
    <location>
        <begin position="100"/>
        <end position="119"/>
    </location>
</feature>
<comment type="caution">
    <text evidence="2">The sequence shown here is derived from an EMBL/GenBank/DDBJ whole genome shotgun (WGS) entry which is preliminary data.</text>
</comment>
<accession>A0A0M0JM58</accession>
<protein>
    <submittedName>
        <fullName evidence="2">Uncharacterized protein</fullName>
    </submittedName>
</protein>
<gene>
    <name evidence="2" type="ORF">Ctob_003574</name>
</gene>
<name>A0A0M0JM58_9EUKA</name>
<proteinExistence type="predicted"/>
<sequence>RERKENLRRKVFNREWRFLSDVERGYARQLGFTGESGWNNDDEHGWAQTPAWEAMGEEERQAALRLQTCTNCARCEPGQLLGIAKACVENQMLMKAPYQLSIYTALVAGWTSLPLVFHYTTASIFNDYFVTAEPPDVGEADTWLEVGAWSWSWMEPPLGTISFFLLCIQFARDQRMSIGGLSMVEQMQEKQIAMIARQAAFARFDGPALRQYVSCIAMVNDTEELEREHAEILKLLQKR</sequence>
<reference evidence="3" key="1">
    <citation type="journal article" date="2015" name="PLoS Genet.">
        <title>Genome Sequence and Transcriptome Analyses of Chrysochromulina tobin: Metabolic Tools for Enhanced Algal Fitness in the Prominent Order Prymnesiales (Haptophyceae).</title>
        <authorList>
            <person name="Hovde B.T."/>
            <person name="Deodato C.R."/>
            <person name="Hunsperger H.M."/>
            <person name="Ryken S.A."/>
            <person name="Yost W."/>
            <person name="Jha R.K."/>
            <person name="Patterson J."/>
            <person name="Monnat R.J. Jr."/>
            <person name="Barlow S.B."/>
            <person name="Starkenburg S.R."/>
            <person name="Cattolico R.A."/>
        </authorList>
    </citation>
    <scope>NUCLEOTIDE SEQUENCE</scope>
    <source>
        <strain evidence="3">CCMP291</strain>
    </source>
</reference>
<keyword evidence="1" id="KW-0812">Transmembrane</keyword>
<keyword evidence="1" id="KW-0472">Membrane</keyword>
<evidence type="ECO:0000256" key="1">
    <source>
        <dbReference type="SAM" id="Phobius"/>
    </source>
</evidence>
<feature type="non-terminal residue" evidence="2">
    <location>
        <position position="1"/>
    </location>
</feature>
<dbReference type="Proteomes" id="UP000037460">
    <property type="component" value="Unassembled WGS sequence"/>
</dbReference>
<dbReference type="AlphaFoldDB" id="A0A0M0JM58"/>